<comment type="subcellular location">
    <subcellularLocation>
        <location evidence="1">Membrane</location>
        <topology evidence="1">Multi-pass membrane protein</topology>
    </subcellularLocation>
</comment>
<keyword evidence="5 7" id="KW-0472">Membrane</keyword>
<comment type="domain">
    <text evidence="7">The DHHC domain is required for palmitoyltransferase activity.</text>
</comment>
<dbReference type="GO" id="GO:0016020">
    <property type="term" value="C:membrane"/>
    <property type="evidence" value="ECO:0007669"/>
    <property type="project" value="UniProtKB-SubCell"/>
</dbReference>
<evidence type="ECO:0000259" key="8">
    <source>
        <dbReference type="Pfam" id="PF01529"/>
    </source>
</evidence>
<evidence type="ECO:0000313" key="9">
    <source>
        <dbReference type="EMBL" id="CEK74470.1"/>
    </source>
</evidence>
<dbReference type="GO" id="GO:0019706">
    <property type="term" value="F:protein-cysteine S-palmitoyltransferase activity"/>
    <property type="evidence" value="ECO:0007669"/>
    <property type="project" value="UniProtKB-EC"/>
</dbReference>
<comment type="catalytic activity">
    <reaction evidence="7">
        <text>L-cysteinyl-[protein] + hexadecanoyl-CoA = S-hexadecanoyl-L-cysteinyl-[protein] + CoA</text>
        <dbReference type="Rhea" id="RHEA:36683"/>
        <dbReference type="Rhea" id="RHEA-COMP:10131"/>
        <dbReference type="Rhea" id="RHEA-COMP:11032"/>
        <dbReference type="ChEBI" id="CHEBI:29950"/>
        <dbReference type="ChEBI" id="CHEBI:57287"/>
        <dbReference type="ChEBI" id="CHEBI:57379"/>
        <dbReference type="ChEBI" id="CHEBI:74151"/>
        <dbReference type="EC" id="2.3.1.225"/>
    </reaction>
</comment>
<reference evidence="9" key="1">
    <citation type="submission" date="2014-12" db="EMBL/GenBank/DDBJ databases">
        <title>Insight into the proteome of Arion vulgaris.</title>
        <authorList>
            <person name="Aradska J."/>
            <person name="Bulat T."/>
            <person name="Smidak R."/>
            <person name="Sarate P."/>
            <person name="Gangsoo J."/>
            <person name="Sialana F."/>
            <person name="Bilban M."/>
            <person name="Lubec G."/>
        </authorList>
    </citation>
    <scope>NUCLEOTIDE SEQUENCE</scope>
    <source>
        <tissue evidence="9">Skin</tissue>
    </source>
</reference>
<evidence type="ECO:0000256" key="7">
    <source>
        <dbReference type="RuleBase" id="RU079119"/>
    </source>
</evidence>
<keyword evidence="6 7" id="KW-0012">Acyltransferase</keyword>
<proteinExistence type="inferred from homology"/>
<feature type="domain" description="Palmitoyltransferase DHHC" evidence="8">
    <location>
        <begin position="89"/>
        <end position="223"/>
    </location>
</feature>
<dbReference type="EMBL" id="HACG01027605">
    <property type="protein sequence ID" value="CEK74470.1"/>
    <property type="molecule type" value="Transcribed_RNA"/>
</dbReference>
<feature type="transmembrane region" description="Helical" evidence="7">
    <location>
        <begin position="137"/>
        <end position="160"/>
    </location>
</feature>
<feature type="transmembrane region" description="Helical" evidence="7">
    <location>
        <begin position="42"/>
        <end position="63"/>
    </location>
</feature>
<evidence type="ECO:0000256" key="5">
    <source>
        <dbReference type="ARBA" id="ARBA00023136"/>
    </source>
</evidence>
<feature type="transmembrane region" description="Helical" evidence="7">
    <location>
        <begin position="180"/>
        <end position="208"/>
    </location>
</feature>
<feature type="transmembrane region" description="Helical" evidence="7">
    <location>
        <begin position="12"/>
        <end position="30"/>
    </location>
</feature>
<comment type="similarity">
    <text evidence="7">Belongs to the DHHC palmitoyltransferase family.</text>
</comment>
<sequence>MGYERVGTWKQFVHWGPIVALAVIFTIAWVTLRCHLMWWPPYLSLGAFINITVFLLWVTLTLYNYFAACIKGPGFVPFSWKPTNVEDMKHLQYCESCEGYKTPRSHHCRKCGRCVMKMDHHCPWINTCCGHFNHANFCWFLLFAPIGCVHALFIIIPSIYRALHFHYFYHRRPDEPLVYLGVIGFITTMFAVGLAIGVIIAVGMLFYIQIRSVLKNESGIESWIVDKALDRDREEDEGEFVYPYNLGWKKNLKQVFTFTGKPKSNGYTWDVVDGCNQFTLTAEQLLQKREKRERTIEYVVKENYSGYMFPVSKGLRVGCCVPCTDEPRISVNVGDHVLVTRWKKRWLYGCKIQQNLTDETTVSRRKRGWFPRRCAGEIIDSNVNDKKDL</sequence>
<dbReference type="EC" id="2.3.1.225" evidence="7"/>
<evidence type="ECO:0000256" key="2">
    <source>
        <dbReference type="ARBA" id="ARBA00022679"/>
    </source>
</evidence>
<accession>A0A0B7A3E4</accession>
<dbReference type="InterPro" id="IPR039859">
    <property type="entry name" value="PFA4/ZDH16/20/ERF2-like"/>
</dbReference>
<dbReference type="PANTHER" id="PTHR12246">
    <property type="entry name" value="PALMITOYLTRANSFERASE ZDHHC16"/>
    <property type="match status" value="1"/>
</dbReference>
<keyword evidence="2 7" id="KW-0808">Transferase</keyword>
<dbReference type="InterPro" id="IPR001594">
    <property type="entry name" value="Palmitoyltrfase_DHHC"/>
</dbReference>
<keyword evidence="3 7" id="KW-0812">Transmembrane</keyword>
<evidence type="ECO:0000256" key="1">
    <source>
        <dbReference type="ARBA" id="ARBA00004141"/>
    </source>
</evidence>
<evidence type="ECO:0000256" key="4">
    <source>
        <dbReference type="ARBA" id="ARBA00022989"/>
    </source>
</evidence>
<name>A0A0B7A3E4_9EUPU</name>
<organism evidence="9">
    <name type="scientific">Arion vulgaris</name>
    <dbReference type="NCBI Taxonomy" id="1028688"/>
    <lineage>
        <taxon>Eukaryota</taxon>
        <taxon>Metazoa</taxon>
        <taxon>Spiralia</taxon>
        <taxon>Lophotrochozoa</taxon>
        <taxon>Mollusca</taxon>
        <taxon>Gastropoda</taxon>
        <taxon>Heterobranchia</taxon>
        <taxon>Euthyneura</taxon>
        <taxon>Panpulmonata</taxon>
        <taxon>Eupulmonata</taxon>
        <taxon>Stylommatophora</taxon>
        <taxon>Helicina</taxon>
        <taxon>Arionoidea</taxon>
        <taxon>Arionidae</taxon>
        <taxon>Arion</taxon>
    </lineage>
</organism>
<dbReference type="Pfam" id="PF01529">
    <property type="entry name" value="DHHC"/>
    <property type="match status" value="1"/>
</dbReference>
<gene>
    <name evidence="9" type="primary">ORF91204</name>
</gene>
<dbReference type="PROSITE" id="PS50216">
    <property type="entry name" value="DHHC"/>
    <property type="match status" value="1"/>
</dbReference>
<keyword evidence="4 7" id="KW-1133">Transmembrane helix</keyword>
<dbReference type="AlphaFoldDB" id="A0A0B7A3E4"/>
<evidence type="ECO:0000256" key="6">
    <source>
        <dbReference type="ARBA" id="ARBA00023315"/>
    </source>
</evidence>
<protein>
    <recommendedName>
        <fullName evidence="7">Palmitoyltransferase</fullName>
        <ecNumber evidence="7">2.3.1.225</ecNumber>
    </recommendedName>
</protein>
<evidence type="ECO:0000256" key="3">
    <source>
        <dbReference type="ARBA" id="ARBA00022692"/>
    </source>
</evidence>